<comment type="caution">
    <text evidence="2">The sequence shown here is derived from an EMBL/GenBank/DDBJ whole genome shotgun (WGS) entry which is preliminary data.</text>
</comment>
<dbReference type="InterPro" id="IPR011051">
    <property type="entry name" value="RmlC_Cupin_sf"/>
</dbReference>
<keyword evidence="3" id="KW-1185">Reference proteome</keyword>
<dbReference type="Pfam" id="PF12973">
    <property type="entry name" value="Cupin_7"/>
    <property type="match status" value="1"/>
</dbReference>
<dbReference type="SUPFAM" id="SSF51182">
    <property type="entry name" value="RmlC-like cupins"/>
    <property type="match status" value="1"/>
</dbReference>
<evidence type="ECO:0000259" key="1">
    <source>
        <dbReference type="Pfam" id="PF12973"/>
    </source>
</evidence>
<dbReference type="InterPro" id="IPR014710">
    <property type="entry name" value="RmlC-like_jellyroll"/>
</dbReference>
<sequence length="121" mass="13966">MNKDHIVIKKEDREWIEGMFHHSEYQMLYSETDEEKETQAFIVRFGPGGFIPYHDHPGREYAYVIEGTMKVGDDILGPGDFLTAGKNEKHRVETEDGVTFLTIIEKPIDIVEDNTEDETTC</sequence>
<dbReference type="Gene3D" id="2.60.120.10">
    <property type="entry name" value="Jelly Rolls"/>
    <property type="match status" value="1"/>
</dbReference>
<evidence type="ECO:0000313" key="3">
    <source>
        <dbReference type="Proteomes" id="UP000448943"/>
    </source>
</evidence>
<organism evidence="2 3">
    <name type="scientific">Chengkuizengella marina</name>
    <dbReference type="NCBI Taxonomy" id="2507566"/>
    <lineage>
        <taxon>Bacteria</taxon>
        <taxon>Bacillati</taxon>
        <taxon>Bacillota</taxon>
        <taxon>Bacilli</taxon>
        <taxon>Bacillales</taxon>
        <taxon>Paenibacillaceae</taxon>
        <taxon>Chengkuizengella</taxon>
    </lineage>
</organism>
<dbReference type="OrthoDB" id="2596317at2"/>
<name>A0A6N9Q4S5_9BACL</name>
<gene>
    <name evidence="2" type="ORF">ERL59_12700</name>
</gene>
<reference evidence="2 3" key="1">
    <citation type="submission" date="2019-01" db="EMBL/GenBank/DDBJ databases">
        <title>Chengkuizengella sp. nov., isolated from deep-sea sediment of East Pacific Ocean.</title>
        <authorList>
            <person name="Yang J."/>
            <person name="Lai Q."/>
            <person name="Shao Z."/>
        </authorList>
    </citation>
    <scope>NUCLEOTIDE SEQUENCE [LARGE SCALE GENOMIC DNA]</scope>
    <source>
        <strain evidence="2 3">YPA3-1-1</strain>
    </source>
</reference>
<dbReference type="Proteomes" id="UP000448943">
    <property type="component" value="Unassembled WGS sequence"/>
</dbReference>
<dbReference type="RefSeq" id="WP_160646627.1">
    <property type="nucleotide sequence ID" value="NZ_SIJB01000028.1"/>
</dbReference>
<feature type="domain" description="ChrR-like cupin" evidence="1">
    <location>
        <begin position="5"/>
        <end position="102"/>
    </location>
</feature>
<accession>A0A6N9Q4S5</accession>
<evidence type="ECO:0000313" key="2">
    <source>
        <dbReference type="EMBL" id="NBI29817.1"/>
    </source>
</evidence>
<proteinExistence type="predicted"/>
<dbReference type="EMBL" id="SIJB01000028">
    <property type="protein sequence ID" value="NBI29817.1"/>
    <property type="molecule type" value="Genomic_DNA"/>
</dbReference>
<dbReference type="AlphaFoldDB" id="A0A6N9Q4S5"/>
<dbReference type="InterPro" id="IPR025979">
    <property type="entry name" value="ChrR-like_cupin_dom"/>
</dbReference>
<protein>
    <submittedName>
        <fullName evidence="2">Cupin domain-containing protein</fullName>
    </submittedName>
</protein>